<dbReference type="PANTHER" id="PTHR42693">
    <property type="entry name" value="ARYLSULFATASE FAMILY MEMBER"/>
    <property type="match status" value="1"/>
</dbReference>
<dbReference type="InterPro" id="IPR050738">
    <property type="entry name" value="Sulfatase"/>
</dbReference>
<dbReference type="Gene3D" id="3.30.1120.10">
    <property type="match status" value="1"/>
</dbReference>
<feature type="compositionally biased region" description="Basic and acidic residues" evidence="3">
    <location>
        <begin position="467"/>
        <end position="478"/>
    </location>
</feature>
<comment type="similarity">
    <text evidence="1">Belongs to the sulfatase family.</text>
</comment>
<organism evidence="6 7">
    <name type="scientific">Daejeonella rubra</name>
    <dbReference type="NCBI Taxonomy" id="990371"/>
    <lineage>
        <taxon>Bacteria</taxon>
        <taxon>Pseudomonadati</taxon>
        <taxon>Bacteroidota</taxon>
        <taxon>Sphingobacteriia</taxon>
        <taxon>Sphingobacteriales</taxon>
        <taxon>Sphingobacteriaceae</taxon>
        <taxon>Daejeonella</taxon>
    </lineage>
</organism>
<feature type="chain" id="PRO_5011632725" evidence="4">
    <location>
        <begin position="27"/>
        <end position="487"/>
    </location>
</feature>
<proteinExistence type="inferred from homology"/>
<evidence type="ECO:0000256" key="4">
    <source>
        <dbReference type="SAM" id="SignalP"/>
    </source>
</evidence>
<gene>
    <name evidence="6" type="ORF">SAMN05421813_11228</name>
</gene>
<feature type="domain" description="Sulfatase N-terminal" evidence="5">
    <location>
        <begin position="32"/>
        <end position="352"/>
    </location>
</feature>
<keyword evidence="7" id="KW-1185">Reference proteome</keyword>
<dbReference type="Pfam" id="PF00884">
    <property type="entry name" value="Sulfatase"/>
    <property type="match status" value="1"/>
</dbReference>
<dbReference type="InterPro" id="IPR017850">
    <property type="entry name" value="Alkaline_phosphatase_core_sf"/>
</dbReference>
<accession>A0A1G9T8B8</accession>
<dbReference type="RefSeq" id="WP_090704424.1">
    <property type="nucleotide sequence ID" value="NZ_FNHH01000012.1"/>
</dbReference>
<evidence type="ECO:0000313" key="7">
    <source>
        <dbReference type="Proteomes" id="UP000199226"/>
    </source>
</evidence>
<keyword evidence="4" id="KW-0732">Signal</keyword>
<dbReference type="GO" id="GO:0004065">
    <property type="term" value="F:arylsulfatase activity"/>
    <property type="evidence" value="ECO:0007669"/>
    <property type="project" value="TreeGrafter"/>
</dbReference>
<keyword evidence="2" id="KW-0378">Hydrolase</keyword>
<protein>
    <submittedName>
        <fullName evidence="6">Arylsulfatase</fullName>
    </submittedName>
</protein>
<name>A0A1G9T8B8_9SPHI</name>
<reference evidence="7" key="1">
    <citation type="submission" date="2016-10" db="EMBL/GenBank/DDBJ databases">
        <authorList>
            <person name="Varghese N."/>
            <person name="Submissions S."/>
        </authorList>
    </citation>
    <scope>NUCLEOTIDE SEQUENCE [LARGE SCALE GENOMIC DNA]</scope>
    <source>
        <strain evidence="7">DSM 24536</strain>
    </source>
</reference>
<dbReference type="Proteomes" id="UP000199226">
    <property type="component" value="Unassembled WGS sequence"/>
</dbReference>
<dbReference type="Gene3D" id="3.40.720.10">
    <property type="entry name" value="Alkaline Phosphatase, subunit A"/>
    <property type="match status" value="1"/>
</dbReference>
<dbReference type="Pfam" id="PF14707">
    <property type="entry name" value="Sulfatase_C"/>
    <property type="match status" value="1"/>
</dbReference>
<sequence length="487" mass="53675">MIRKIKILLIALIVLTLNQSSTPVKTAAPSGPNIILIFMDDMGYGDLSCYGALDINTPNIDRLASEGIRFTNFLSAQAVCSASRAAILTGCYPNRVGISGALFPASPIGLAKEEMTIADLLKQKNYATGIFGKWHLGDAQEFLPLNQGFDEYLGIPYSNDMWPVNYDGLPAKTGTNKYRFPPLPLIRNSAPVDTVRTLEDQALLTSRLTDEAISFIRRNKKKSFFAYIPHPMPHVPINASAAFRGKSKQGLYGDMIQEVDHNVGRIMDALKKEGLEKNTLVIFTSDNGPWLNFGNHAGNTAGLREGKGTSFEGGQRVPCIMKWKGTIPGGLVSNQLASTIDLLPTIAKLAGAPLPEKKIDGLDLGEILKGDLLASPRKNFLYYYRKNSLEAVRRDNWKLVFQHPSRSYLDQAPGVNGFPGAAPENVMMNEALYDLRRDPGERYDVQAYFPEIVKELKAIADQAREDLGDDLQKKEGSNKRQPGKLTK</sequence>
<dbReference type="InterPro" id="IPR000917">
    <property type="entry name" value="Sulfatase_N"/>
</dbReference>
<evidence type="ECO:0000313" key="6">
    <source>
        <dbReference type="EMBL" id="SDM43335.1"/>
    </source>
</evidence>
<feature type="region of interest" description="Disordered" evidence="3">
    <location>
        <begin position="467"/>
        <end position="487"/>
    </location>
</feature>
<dbReference type="PANTHER" id="PTHR42693:SF53">
    <property type="entry name" value="ENDO-4-O-SULFATASE"/>
    <property type="match status" value="1"/>
</dbReference>
<evidence type="ECO:0000256" key="1">
    <source>
        <dbReference type="ARBA" id="ARBA00008779"/>
    </source>
</evidence>
<dbReference type="EMBL" id="FNHH01000012">
    <property type="protein sequence ID" value="SDM43335.1"/>
    <property type="molecule type" value="Genomic_DNA"/>
</dbReference>
<dbReference type="STRING" id="990371.SAMN05421813_11228"/>
<feature type="signal peptide" evidence="4">
    <location>
        <begin position="1"/>
        <end position="26"/>
    </location>
</feature>
<evidence type="ECO:0000256" key="2">
    <source>
        <dbReference type="ARBA" id="ARBA00022801"/>
    </source>
</evidence>
<dbReference type="OrthoDB" id="9764377at2"/>
<dbReference type="SUPFAM" id="SSF53649">
    <property type="entry name" value="Alkaline phosphatase-like"/>
    <property type="match status" value="1"/>
</dbReference>
<evidence type="ECO:0000259" key="5">
    <source>
        <dbReference type="Pfam" id="PF00884"/>
    </source>
</evidence>
<dbReference type="AlphaFoldDB" id="A0A1G9T8B8"/>
<evidence type="ECO:0000256" key="3">
    <source>
        <dbReference type="SAM" id="MobiDB-lite"/>
    </source>
</evidence>
<dbReference type="CDD" id="cd16026">
    <property type="entry name" value="GALNS_like"/>
    <property type="match status" value="1"/>
</dbReference>